<dbReference type="PRINTS" id="PR00723">
    <property type="entry name" value="SUBTILISIN"/>
</dbReference>
<evidence type="ECO:0000256" key="6">
    <source>
        <dbReference type="ARBA" id="ARBA00022801"/>
    </source>
</evidence>
<dbReference type="InterPro" id="IPR041469">
    <property type="entry name" value="Subtilisin-like_FN3"/>
</dbReference>
<dbReference type="InterPro" id="IPR034197">
    <property type="entry name" value="Peptidases_S8_3"/>
</dbReference>
<dbReference type="InterPro" id="IPR023827">
    <property type="entry name" value="Peptidase_S8_Asp-AS"/>
</dbReference>
<sequence>MKTFIVYVEKPKQSEDLHSWYESFLQITNEGKEKQPRVVHSYQNVVAGFAARLTQEEAKAMEMKDGVLSVQQERILSLHTTHTPDFLGLYQGVGFWEQSNYGKGVIIGVLDSGILPNHTLFSDEGMPPPPAKWKGKCEFKRKTCNNKIIGARSFQRSAQDGDPDVLPFDDVGHGTHTASTAAGNYVKDANTFGNANGTAVGMAPYAHLAIYKVCSLLGCAESDILAALDAAIVDGVDVISMSIGGPSRPFYLDPIALGAFSAMQLGILVTCSAGNYGPYRYSLSNKAPWILTVGASPIDRSIRAVVRLGNGEELDGESLLQPKSFNSSFIPLVYANGSTASTYCARKTLKAASVKGKGEVVKNASGAAMILMNQIQDGFSTFAEAHVLPVSDMSGTAIEKSPAPMVASFSSRGPCLESHEILKPDIIGPGVSIPAAWPFHLASKQSSKSPPFMVLFGTSMSCPHLSGIAALLKSSHPDRSPAAIKSSIMTTADDLNLQGEPILDEKLLPADVFAKGSGHDCVSYLCGLNYTDRELGIILQRKFNCLHVKNIPETELNYPSFHVVLGSSPQTFKRKVTNVGAANSTYELEVIEPKGVGVSVWPEKLTFTNLNQTVGYSVTFRTLSSESRNGSELAQGFLRWVSDKYRVRSPTGVELKYWSNWPVENVGIRVVQKTS</sequence>
<evidence type="ECO:0000256" key="10">
    <source>
        <dbReference type="PROSITE-ProRule" id="PRU01240"/>
    </source>
</evidence>
<evidence type="ECO:0000256" key="4">
    <source>
        <dbReference type="ARBA" id="ARBA00022670"/>
    </source>
</evidence>
<dbReference type="OrthoDB" id="206201at2759"/>
<dbReference type="GO" id="GO:0006508">
    <property type="term" value="P:proteolysis"/>
    <property type="evidence" value="ECO:0007669"/>
    <property type="project" value="UniProtKB-KW"/>
</dbReference>
<keyword evidence="8" id="KW-0325">Glycoprotein</keyword>
<dbReference type="Pfam" id="PF17766">
    <property type="entry name" value="fn3_6"/>
    <property type="match status" value="1"/>
</dbReference>
<proteinExistence type="inferred from homology"/>
<dbReference type="InterPro" id="IPR037045">
    <property type="entry name" value="S8pro/Inhibitor_I9_sf"/>
</dbReference>
<evidence type="ECO:0000256" key="8">
    <source>
        <dbReference type="ARBA" id="ARBA00023180"/>
    </source>
</evidence>
<evidence type="ECO:0000259" key="12">
    <source>
        <dbReference type="Pfam" id="PF05922"/>
    </source>
</evidence>
<keyword evidence="5" id="KW-0732">Signal</keyword>
<dbReference type="AlphaFoldDB" id="A0A5N6R2N0"/>
<evidence type="ECO:0000313" key="14">
    <source>
        <dbReference type="EMBL" id="KAE8055199.1"/>
    </source>
</evidence>
<dbReference type="PANTHER" id="PTHR10795">
    <property type="entry name" value="PROPROTEIN CONVERTASE SUBTILISIN/KEXIN"/>
    <property type="match status" value="1"/>
</dbReference>
<name>A0A5N6R2N0_9ROSI</name>
<dbReference type="Gene3D" id="3.40.50.200">
    <property type="entry name" value="Peptidase S8/S53 domain"/>
    <property type="match status" value="1"/>
</dbReference>
<comment type="subcellular location">
    <subcellularLocation>
        <location evidence="1">Secreted</location>
    </subcellularLocation>
</comment>
<dbReference type="Gene3D" id="2.60.40.2310">
    <property type="match status" value="1"/>
</dbReference>
<feature type="active site" description="Charge relay system" evidence="9 10">
    <location>
        <position position="459"/>
    </location>
</feature>
<accession>A0A5N6R2N0</accession>
<evidence type="ECO:0000256" key="2">
    <source>
        <dbReference type="ARBA" id="ARBA00011073"/>
    </source>
</evidence>
<organism evidence="14 15">
    <name type="scientific">Carpinus fangiana</name>
    <dbReference type="NCBI Taxonomy" id="176857"/>
    <lineage>
        <taxon>Eukaryota</taxon>
        <taxon>Viridiplantae</taxon>
        <taxon>Streptophyta</taxon>
        <taxon>Embryophyta</taxon>
        <taxon>Tracheophyta</taxon>
        <taxon>Spermatophyta</taxon>
        <taxon>Magnoliopsida</taxon>
        <taxon>eudicotyledons</taxon>
        <taxon>Gunneridae</taxon>
        <taxon>Pentapetalae</taxon>
        <taxon>rosids</taxon>
        <taxon>fabids</taxon>
        <taxon>Fagales</taxon>
        <taxon>Betulaceae</taxon>
        <taxon>Carpinus</taxon>
    </lineage>
</organism>
<dbReference type="Proteomes" id="UP000327013">
    <property type="component" value="Chromosome 5"/>
</dbReference>
<dbReference type="InterPro" id="IPR045051">
    <property type="entry name" value="SBT"/>
</dbReference>
<dbReference type="InterPro" id="IPR036852">
    <property type="entry name" value="Peptidase_S8/S53_dom_sf"/>
</dbReference>
<evidence type="ECO:0000259" key="13">
    <source>
        <dbReference type="Pfam" id="PF17766"/>
    </source>
</evidence>
<comment type="similarity">
    <text evidence="2 10">Belongs to the peptidase S8 family.</text>
</comment>
<evidence type="ECO:0000256" key="7">
    <source>
        <dbReference type="ARBA" id="ARBA00022825"/>
    </source>
</evidence>
<reference evidence="14 15" key="1">
    <citation type="submission" date="2019-06" db="EMBL/GenBank/DDBJ databases">
        <title>A chromosomal-level reference genome of Carpinus fangiana (Coryloideae, Betulaceae).</title>
        <authorList>
            <person name="Yang X."/>
            <person name="Wang Z."/>
            <person name="Zhang L."/>
            <person name="Hao G."/>
            <person name="Liu J."/>
            <person name="Yang Y."/>
        </authorList>
    </citation>
    <scope>NUCLEOTIDE SEQUENCE [LARGE SCALE GENOMIC DNA]</scope>
    <source>
        <strain evidence="14">Cfa_2016G</strain>
        <tissue evidence="14">Leaf</tissue>
    </source>
</reference>
<evidence type="ECO:0000256" key="9">
    <source>
        <dbReference type="PIRSR" id="PIRSR615500-1"/>
    </source>
</evidence>
<dbReference type="GO" id="GO:0005576">
    <property type="term" value="C:extracellular region"/>
    <property type="evidence" value="ECO:0007669"/>
    <property type="project" value="UniProtKB-SubCell"/>
</dbReference>
<dbReference type="Gene3D" id="3.50.30.30">
    <property type="match status" value="1"/>
</dbReference>
<feature type="domain" description="Subtilisin-like protease fibronectin type-III" evidence="13">
    <location>
        <begin position="555"/>
        <end position="651"/>
    </location>
</feature>
<dbReference type="InterPro" id="IPR010259">
    <property type="entry name" value="S8pro/Inhibitor_I9"/>
</dbReference>
<feature type="active site" description="Charge relay system" evidence="9 10">
    <location>
        <position position="111"/>
    </location>
</feature>
<dbReference type="SUPFAM" id="SSF52743">
    <property type="entry name" value="Subtilisin-like"/>
    <property type="match status" value="1"/>
</dbReference>
<feature type="active site" description="Charge relay system" evidence="9 10">
    <location>
        <position position="173"/>
    </location>
</feature>
<evidence type="ECO:0000259" key="11">
    <source>
        <dbReference type="Pfam" id="PF00082"/>
    </source>
</evidence>
<keyword evidence="4 10" id="KW-0645">Protease</keyword>
<feature type="domain" description="Peptidase S8/S53" evidence="11">
    <location>
        <begin position="102"/>
        <end position="499"/>
    </location>
</feature>
<evidence type="ECO:0008006" key="16">
    <source>
        <dbReference type="Google" id="ProtNLM"/>
    </source>
</evidence>
<dbReference type="Pfam" id="PF05922">
    <property type="entry name" value="Inhibitor_I9"/>
    <property type="match status" value="1"/>
</dbReference>
<keyword evidence="6 10" id="KW-0378">Hydrolase</keyword>
<evidence type="ECO:0000256" key="3">
    <source>
        <dbReference type="ARBA" id="ARBA00022525"/>
    </source>
</evidence>
<keyword evidence="7 10" id="KW-0720">Serine protease</keyword>
<protein>
    <recommendedName>
        <fullName evidence="16">Inhibitor I9 domain-containing protein</fullName>
    </recommendedName>
</protein>
<dbReference type="CDD" id="cd02120">
    <property type="entry name" value="PA_subtilisin_like"/>
    <property type="match status" value="1"/>
</dbReference>
<dbReference type="InterPro" id="IPR015500">
    <property type="entry name" value="Peptidase_S8_subtilisin-rel"/>
</dbReference>
<evidence type="ECO:0000256" key="1">
    <source>
        <dbReference type="ARBA" id="ARBA00004613"/>
    </source>
</evidence>
<dbReference type="GO" id="GO:0004252">
    <property type="term" value="F:serine-type endopeptidase activity"/>
    <property type="evidence" value="ECO:0007669"/>
    <property type="project" value="UniProtKB-UniRule"/>
</dbReference>
<feature type="domain" description="Inhibitor I9" evidence="12">
    <location>
        <begin position="3"/>
        <end position="79"/>
    </location>
</feature>
<evidence type="ECO:0000313" key="15">
    <source>
        <dbReference type="Proteomes" id="UP000327013"/>
    </source>
</evidence>
<dbReference type="Pfam" id="PF00082">
    <property type="entry name" value="Peptidase_S8"/>
    <property type="match status" value="1"/>
</dbReference>
<dbReference type="CDD" id="cd04852">
    <property type="entry name" value="Peptidases_S8_3"/>
    <property type="match status" value="1"/>
</dbReference>
<dbReference type="EMBL" id="CM017325">
    <property type="protein sequence ID" value="KAE8055199.1"/>
    <property type="molecule type" value="Genomic_DNA"/>
</dbReference>
<dbReference type="Gene3D" id="3.30.70.80">
    <property type="entry name" value="Peptidase S8 propeptide/proteinase inhibitor I9"/>
    <property type="match status" value="1"/>
</dbReference>
<dbReference type="PROSITE" id="PS00136">
    <property type="entry name" value="SUBTILASE_ASP"/>
    <property type="match status" value="1"/>
</dbReference>
<keyword evidence="3" id="KW-0964">Secreted</keyword>
<keyword evidence="15" id="KW-1185">Reference proteome</keyword>
<dbReference type="InterPro" id="IPR000209">
    <property type="entry name" value="Peptidase_S8/S53_dom"/>
</dbReference>
<gene>
    <name evidence="14" type="ORF">FH972_012057</name>
</gene>
<evidence type="ECO:0000256" key="5">
    <source>
        <dbReference type="ARBA" id="ARBA00022729"/>
    </source>
</evidence>
<dbReference type="PROSITE" id="PS51892">
    <property type="entry name" value="SUBTILASE"/>
    <property type="match status" value="1"/>
</dbReference>